<dbReference type="InterPro" id="IPR051554">
    <property type="entry name" value="Acetyltransferase_Eis"/>
</dbReference>
<dbReference type="Pfam" id="PF13527">
    <property type="entry name" value="Acetyltransf_9"/>
    <property type="match status" value="1"/>
</dbReference>
<dbReference type="AlphaFoldDB" id="A0A1G8YC37"/>
<dbReference type="Proteomes" id="UP000198694">
    <property type="component" value="Unassembled WGS sequence"/>
</dbReference>
<keyword evidence="2" id="KW-0808">Transferase</keyword>
<dbReference type="Pfam" id="PF13530">
    <property type="entry name" value="SCP2_2"/>
    <property type="match status" value="1"/>
</dbReference>
<dbReference type="InterPro" id="IPR016181">
    <property type="entry name" value="Acyl_CoA_acyltransferase"/>
</dbReference>
<sequence>MGEIKILKEEDFEEVFALSQFAFQVEMGADELAARTEETKRHKIFGWMEGEQLAAKLHIHPLACYIGGKPFEMGGIGAVATWPEYRRQGLVKKLLSQALSDMKQHGQTLSFLHPFSFPFYRKYGWELCFANRHYSIPIEKLSIDWGGQGYVKRVQNDVQLLHSIYSRFAKQYNGMLVRDEKWWQQRVLTGKVQTAIAYDHLQQADGYVIYHVKNNIFTVEELAYNSLNGWKVLMQFIANHDSMAEKVEMAVPEDDQLPLFIEEPRFLQEIKPYFMARIVDLPRFLNEYPFMETENKLLLQVEDAFLPENSGVFQLTDNGFVRKPLNPEQPGVFCSIQQLTSMLLGYKRPLALHNAGLITGERREVELLEAVIPDRQPFLSDFF</sequence>
<keyword evidence="3" id="KW-1185">Reference proteome</keyword>
<dbReference type="InterPro" id="IPR036527">
    <property type="entry name" value="SCP2_sterol-bd_dom_sf"/>
</dbReference>
<accession>A0A1G8YC37</accession>
<dbReference type="GO" id="GO:0030649">
    <property type="term" value="P:aminoglycoside antibiotic catabolic process"/>
    <property type="evidence" value="ECO:0007669"/>
    <property type="project" value="TreeGrafter"/>
</dbReference>
<dbReference type="InterPro" id="IPR025559">
    <property type="entry name" value="Eis_dom"/>
</dbReference>
<dbReference type="PROSITE" id="PS51186">
    <property type="entry name" value="GNAT"/>
    <property type="match status" value="1"/>
</dbReference>
<dbReference type="Pfam" id="PF17668">
    <property type="entry name" value="Acetyltransf_17"/>
    <property type="match status" value="1"/>
</dbReference>
<dbReference type="InterPro" id="IPR041380">
    <property type="entry name" value="Acetyltransf_17"/>
</dbReference>
<dbReference type="STRING" id="407036.SAMN05216243_1511"/>
<evidence type="ECO:0000313" key="3">
    <source>
        <dbReference type="Proteomes" id="UP000198694"/>
    </source>
</evidence>
<dbReference type="CDD" id="cd04301">
    <property type="entry name" value="NAT_SF"/>
    <property type="match status" value="1"/>
</dbReference>
<dbReference type="Gene3D" id="3.30.1050.10">
    <property type="entry name" value="SCP2 sterol-binding domain"/>
    <property type="match status" value="1"/>
</dbReference>
<dbReference type="SUPFAM" id="SSF55729">
    <property type="entry name" value="Acyl-CoA N-acyltransferases (Nat)"/>
    <property type="match status" value="1"/>
</dbReference>
<dbReference type="PANTHER" id="PTHR37817:SF1">
    <property type="entry name" value="N-ACETYLTRANSFERASE EIS"/>
    <property type="match status" value="1"/>
</dbReference>
<evidence type="ECO:0000313" key="2">
    <source>
        <dbReference type="EMBL" id="SDJ99974.1"/>
    </source>
</evidence>
<organism evidence="2 3">
    <name type="scientific">Sediminibacillus albus</name>
    <dbReference type="NCBI Taxonomy" id="407036"/>
    <lineage>
        <taxon>Bacteria</taxon>
        <taxon>Bacillati</taxon>
        <taxon>Bacillota</taxon>
        <taxon>Bacilli</taxon>
        <taxon>Bacillales</taxon>
        <taxon>Bacillaceae</taxon>
        <taxon>Sediminibacillus</taxon>
    </lineage>
</organism>
<dbReference type="GO" id="GO:0034069">
    <property type="term" value="F:aminoglycoside N-acetyltransferase activity"/>
    <property type="evidence" value="ECO:0007669"/>
    <property type="project" value="TreeGrafter"/>
</dbReference>
<name>A0A1G8YC37_9BACI</name>
<protein>
    <submittedName>
        <fullName evidence="2">Predicted acetyltransferase</fullName>
    </submittedName>
</protein>
<gene>
    <name evidence="2" type="ORF">SAMN05216243_1511</name>
</gene>
<proteinExistence type="predicted"/>
<dbReference type="PANTHER" id="PTHR37817">
    <property type="entry name" value="N-ACETYLTRANSFERASE EIS"/>
    <property type="match status" value="1"/>
</dbReference>
<dbReference type="Gene3D" id="3.40.630.30">
    <property type="match status" value="2"/>
</dbReference>
<dbReference type="RefSeq" id="WP_093212670.1">
    <property type="nucleotide sequence ID" value="NZ_FNFL01000002.1"/>
</dbReference>
<dbReference type="OrthoDB" id="9768284at2"/>
<dbReference type="SUPFAM" id="SSF55718">
    <property type="entry name" value="SCP-like"/>
    <property type="match status" value="1"/>
</dbReference>
<dbReference type="InterPro" id="IPR000182">
    <property type="entry name" value="GNAT_dom"/>
</dbReference>
<feature type="domain" description="N-acetyltransferase" evidence="1">
    <location>
        <begin position="2"/>
        <end position="144"/>
    </location>
</feature>
<reference evidence="2 3" key="1">
    <citation type="submission" date="2016-10" db="EMBL/GenBank/DDBJ databases">
        <authorList>
            <person name="de Groot N.N."/>
        </authorList>
    </citation>
    <scope>NUCLEOTIDE SEQUENCE [LARGE SCALE GENOMIC DNA]</scope>
    <source>
        <strain evidence="2 3">CGMCC 1.6502</strain>
    </source>
</reference>
<dbReference type="EMBL" id="FNFL01000002">
    <property type="protein sequence ID" value="SDJ99974.1"/>
    <property type="molecule type" value="Genomic_DNA"/>
</dbReference>
<evidence type="ECO:0000259" key="1">
    <source>
        <dbReference type="PROSITE" id="PS51186"/>
    </source>
</evidence>